<dbReference type="EMBL" id="LNYZ01000038">
    <property type="protein sequence ID" value="KTD70524.1"/>
    <property type="molecule type" value="Genomic_DNA"/>
</dbReference>
<evidence type="ECO:0000313" key="1">
    <source>
        <dbReference type="EMBL" id="KTD70524.1"/>
    </source>
</evidence>
<dbReference type="AlphaFoldDB" id="A0A378PM48"/>
<reference evidence="2 4" key="2">
    <citation type="submission" date="2018-06" db="EMBL/GenBank/DDBJ databases">
        <authorList>
            <consortium name="Pathogen Informatics"/>
            <person name="Doyle S."/>
        </authorList>
    </citation>
    <scope>NUCLEOTIDE SEQUENCE [LARGE SCALE GENOMIC DNA]</scope>
    <source>
        <strain evidence="2 4">NCTC11991</strain>
    </source>
</reference>
<sequence>MLPAKMVICKFTCRCCILNWLAKNICNIIAQFSADSTVATNAKARAANTIPLAANAMPGLATKVVLTAGMSFYLKNHLIFFTRE</sequence>
<accession>A0A378PM48</accession>
<dbReference type="Proteomes" id="UP000054820">
    <property type="component" value="Unassembled WGS sequence"/>
</dbReference>
<proteinExistence type="predicted"/>
<evidence type="ECO:0000313" key="4">
    <source>
        <dbReference type="Proteomes" id="UP000255110"/>
    </source>
</evidence>
<dbReference type="EMBL" id="UGOY01000003">
    <property type="protein sequence ID" value="STY85989.1"/>
    <property type="molecule type" value="Genomic_DNA"/>
</dbReference>
<dbReference type="Proteomes" id="UP000255110">
    <property type="component" value="Unassembled WGS sequence"/>
</dbReference>
<organism evidence="2 4">
    <name type="scientific">Legionella steigerwaltii</name>
    <dbReference type="NCBI Taxonomy" id="460"/>
    <lineage>
        <taxon>Bacteria</taxon>
        <taxon>Pseudomonadati</taxon>
        <taxon>Pseudomonadota</taxon>
        <taxon>Gammaproteobacteria</taxon>
        <taxon>Legionellales</taxon>
        <taxon>Legionellaceae</taxon>
        <taxon>Legionella</taxon>
    </lineage>
</organism>
<evidence type="ECO:0000313" key="2">
    <source>
        <dbReference type="EMBL" id="STY85989.1"/>
    </source>
</evidence>
<dbReference type="STRING" id="460.Lstg_3009"/>
<keyword evidence="3" id="KW-1185">Reference proteome</keyword>
<evidence type="ECO:0000313" key="3">
    <source>
        <dbReference type="Proteomes" id="UP000054820"/>
    </source>
</evidence>
<gene>
    <name evidence="1" type="ORF">Lstg_3009</name>
    <name evidence="2" type="ORF">NCTC11991_03509</name>
</gene>
<reference evidence="1 3" key="1">
    <citation type="submission" date="2015-11" db="EMBL/GenBank/DDBJ databases">
        <title>Genomic analysis of 38 Legionella species identifies large and diverse effector repertoires.</title>
        <authorList>
            <person name="Burstein D."/>
            <person name="Amaro F."/>
            <person name="Zusman T."/>
            <person name="Lifshitz Z."/>
            <person name="Cohen O."/>
            <person name="Gilbert J.A."/>
            <person name="Pupko T."/>
            <person name="Shuman H.A."/>
            <person name="Segal G."/>
        </authorList>
    </citation>
    <scope>NUCLEOTIDE SEQUENCE [LARGE SCALE GENOMIC DNA]</scope>
    <source>
        <strain evidence="1 3">SC-18-C9</strain>
    </source>
</reference>
<protein>
    <submittedName>
        <fullName evidence="2">Uncharacterized protein</fullName>
    </submittedName>
</protein>
<name>A0A378PM48_9GAMM</name>